<sequence>MTIRTRTARRATTGGTAALAALALVLPTTASAAPDRPEEHGIPGSVSAAQDETALREQVRHAARTAQQQVRLKGTPPGRSTPATDALDAGMAKVVTDGAIGVTVRVDSPDLTWRGSAGGRALDKRPPAGWQDRFRVASNTKMMVATLVLQQVEAGTWTLDTRVEDVIPGLLPDHPDVTLRQLLSHTSGMPNGTQELLLPNVEGPEMSDFLAAIGRDYTDQDHVDAVNAFPWTEPGEFVYSNAGYVVLGMLLAARTGEDVGTLLREGVWGPAGMRHTSYPLDPGMPNPALEEDAWVGDGWLELGGFDPDLFRSSGAVVSTTADLNAFTDALISGELVDPALVQEMVTPVTTDMLQYGLGVYRLPDPCSSPEDPQWLYGHDGATYGTLSVAFTSADGTRQLSLGVTGRDLSSLEGRWNINEVLVPALLATCPVSG</sequence>
<proteinExistence type="predicted"/>
<evidence type="ECO:0000256" key="1">
    <source>
        <dbReference type="SAM" id="MobiDB-lite"/>
    </source>
</evidence>
<keyword evidence="4" id="KW-0378">Hydrolase</keyword>
<keyword evidence="5" id="KW-1185">Reference proteome</keyword>
<dbReference type="RefSeq" id="WP_114928514.1">
    <property type="nucleotide sequence ID" value="NZ_CP031229.1"/>
</dbReference>
<dbReference type="SUPFAM" id="SSF56601">
    <property type="entry name" value="beta-lactamase/transpeptidase-like"/>
    <property type="match status" value="1"/>
</dbReference>
<dbReference type="EMBL" id="CP031229">
    <property type="protein sequence ID" value="AXH96719.1"/>
    <property type="molecule type" value="Genomic_DNA"/>
</dbReference>
<dbReference type="GO" id="GO:0016787">
    <property type="term" value="F:hydrolase activity"/>
    <property type="evidence" value="ECO:0007669"/>
    <property type="project" value="UniProtKB-KW"/>
</dbReference>
<evidence type="ECO:0000313" key="4">
    <source>
        <dbReference type="EMBL" id="AXH96719.1"/>
    </source>
</evidence>
<dbReference type="Pfam" id="PF00144">
    <property type="entry name" value="Beta-lactamase"/>
    <property type="match status" value="1"/>
</dbReference>
<dbReference type="PANTHER" id="PTHR46825:SF7">
    <property type="entry name" value="D-ALANYL-D-ALANINE CARBOXYPEPTIDASE"/>
    <property type="match status" value="1"/>
</dbReference>
<dbReference type="Proteomes" id="UP000253790">
    <property type="component" value="Chromosome"/>
</dbReference>
<feature type="domain" description="Beta-lactamase-related" evidence="3">
    <location>
        <begin position="111"/>
        <end position="386"/>
    </location>
</feature>
<dbReference type="Gene3D" id="3.40.710.10">
    <property type="entry name" value="DD-peptidase/beta-lactamase superfamily"/>
    <property type="match status" value="1"/>
</dbReference>
<protein>
    <submittedName>
        <fullName evidence="4">Class A beta-lactamase-related serine hydrolase</fullName>
    </submittedName>
</protein>
<dbReference type="InterPro" id="IPR012338">
    <property type="entry name" value="Beta-lactam/transpept-like"/>
</dbReference>
<feature type="region of interest" description="Disordered" evidence="1">
    <location>
        <begin position="32"/>
        <end position="85"/>
    </location>
</feature>
<feature type="chain" id="PRO_5016965266" evidence="2">
    <location>
        <begin position="33"/>
        <end position="433"/>
    </location>
</feature>
<organism evidence="4 5">
    <name type="scientific">Ornithinimicrobium avium</name>
    <dbReference type="NCBI Taxonomy" id="2283195"/>
    <lineage>
        <taxon>Bacteria</taxon>
        <taxon>Bacillati</taxon>
        <taxon>Actinomycetota</taxon>
        <taxon>Actinomycetes</taxon>
        <taxon>Micrococcales</taxon>
        <taxon>Ornithinimicrobiaceae</taxon>
        <taxon>Ornithinimicrobium</taxon>
    </lineage>
</organism>
<reference evidence="4 5" key="1">
    <citation type="submission" date="2018-07" db="EMBL/GenBank/DDBJ databases">
        <title>Complete genome sequencing of Ornithinimicrobium sp. AMA3305.</title>
        <authorList>
            <person name="Bae J.-W."/>
        </authorList>
    </citation>
    <scope>NUCLEOTIDE SEQUENCE [LARGE SCALE GENOMIC DNA]</scope>
    <source>
        <strain evidence="4 5">AMA3305</strain>
    </source>
</reference>
<feature type="signal peptide" evidence="2">
    <location>
        <begin position="1"/>
        <end position="32"/>
    </location>
</feature>
<name>A0A345NNW1_9MICO</name>
<dbReference type="OrthoDB" id="3863176at2"/>
<evidence type="ECO:0000256" key="2">
    <source>
        <dbReference type="SAM" id="SignalP"/>
    </source>
</evidence>
<dbReference type="InterPro" id="IPR050491">
    <property type="entry name" value="AmpC-like"/>
</dbReference>
<dbReference type="PANTHER" id="PTHR46825">
    <property type="entry name" value="D-ALANYL-D-ALANINE-CARBOXYPEPTIDASE/ENDOPEPTIDASE AMPH"/>
    <property type="match status" value="1"/>
</dbReference>
<evidence type="ECO:0000259" key="3">
    <source>
        <dbReference type="Pfam" id="PF00144"/>
    </source>
</evidence>
<dbReference type="AlphaFoldDB" id="A0A345NNW1"/>
<evidence type="ECO:0000313" key="5">
    <source>
        <dbReference type="Proteomes" id="UP000253790"/>
    </source>
</evidence>
<gene>
    <name evidence="4" type="ORF">DV701_11855</name>
</gene>
<keyword evidence="2" id="KW-0732">Signal</keyword>
<dbReference type="KEGG" id="orn:DV701_11855"/>
<accession>A0A345NNW1</accession>
<dbReference type="InterPro" id="IPR001466">
    <property type="entry name" value="Beta-lactam-related"/>
</dbReference>